<dbReference type="AlphaFoldDB" id="A0A4S3PXH1"/>
<sequence length="179" mass="20701">MFNIGDLVIYSNMGICRIDDICEKTYSGVTRNYYIMSPIEDSTLTIQNPVDNDRILMRGIIGKSESEEILDSFKLPGIQWIDNGSERHRTYSEIVSSGDRKEISSILNTLMSKKYEFEMIDKKLSEHDRRLLLHIQKILFKELAITLDTTVKAVEKDINRMIAHKMSKTSHHEVANFIN</sequence>
<dbReference type="InterPro" id="IPR036101">
    <property type="entry name" value="CarD-like/TRCF_RID_sf"/>
</dbReference>
<comment type="caution">
    <text evidence="2">The sequence shown here is derived from an EMBL/GenBank/DDBJ whole genome shotgun (WGS) entry which is preliminary data.</text>
</comment>
<evidence type="ECO:0000313" key="2">
    <source>
        <dbReference type="EMBL" id="THE13752.1"/>
    </source>
</evidence>
<evidence type="ECO:0000259" key="1">
    <source>
        <dbReference type="SMART" id="SM01058"/>
    </source>
</evidence>
<dbReference type="SMART" id="SM01058">
    <property type="entry name" value="CarD_TRCF"/>
    <property type="match status" value="1"/>
</dbReference>
<dbReference type="Pfam" id="PF21095">
    <property type="entry name" value="CarD_C"/>
    <property type="match status" value="1"/>
</dbReference>
<dbReference type="InterPro" id="IPR052531">
    <property type="entry name" value="CarD-like_regulator"/>
</dbReference>
<dbReference type="RefSeq" id="WP_136378690.1">
    <property type="nucleotide sequence ID" value="NZ_SLUB01000007.1"/>
</dbReference>
<dbReference type="PANTHER" id="PTHR38447">
    <property type="entry name" value="TRANSCRIPTION FACTOR YDEB-RELATED"/>
    <property type="match status" value="1"/>
</dbReference>
<dbReference type="Pfam" id="PF02559">
    <property type="entry name" value="CarD_TRCF_RID"/>
    <property type="match status" value="1"/>
</dbReference>
<dbReference type="PANTHER" id="PTHR38447:SF1">
    <property type="entry name" value="RNA POLYMERASE-BINDING TRANSCRIPTION FACTOR CARD"/>
    <property type="match status" value="1"/>
</dbReference>
<dbReference type="Proteomes" id="UP000306477">
    <property type="component" value="Unassembled WGS sequence"/>
</dbReference>
<dbReference type="GO" id="GO:0009303">
    <property type="term" value="P:rRNA transcription"/>
    <property type="evidence" value="ECO:0007669"/>
    <property type="project" value="TreeGrafter"/>
</dbReference>
<feature type="domain" description="CarD-like/TRCF RNAP-interacting" evidence="1">
    <location>
        <begin position="1"/>
        <end position="111"/>
    </location>
</feature>
<name>A0A4S3PXH1_9BACI</name>
<dbReference type="InterPro" id="IPR048792">
    <property type="entry name" value="CarD_C"/>
</dbReference>
<accession>A0A4S3PXH1</accession>
<gene>
    <name evidence="2" type="ORF">E1I69_05960</name>
</gene>
<proteinExistence type="predicted"/>
<dbReference type="InterPro" id="IPR003711">
    <property type="entry name" value="CarD-like/TRCF_RID"/>
</dbReference>
<evidence type="ECO:0000313" key="3">
    <source>
        <dbReference type="Proteomes" id="UP000306477"/>
    </source>
</evidence>
<dbReference type="Gene3D" id="1.20.58.1290">
    <property type="entry name" value="CarD-like, C-terminal domain"/>
    <property type="match status" value="1"/>
</dbReference>
<keyword evidence="3" id="KW-1185">Reference proteome</keyword>
<dbReference type="EMBL" id="SLUB01000007">
    <property type="protein sequence ID" value="THE13752.1"/>
    <property type="molecule type" value="Genomic_DNA"/>
</dbReference>
<organism evidence="2 3">
    <name type="scientific">Bacillus timonensis</name>
    <dbReference type="NCBI Taxonomy" id="1033734"/>
    <lineage>
        <taxon>Bacteria</taxon>
        <taxon>Bacillati</taxon>
        <taxon>Bacillota</taxon>
        <taxon>Bacilli</taxon>
        <taxon>Bacillales</taxon>
        <taxon>Bacillaceae</taxon>
        <taxon>Bacillus</taxon>
    </lineage>
</organism>
<dbReference type="OrthoDB" id="9786074at2"/>
<dbReference type="SUPFAM" id="SSF141259">
    <property type="entry name" value="CarD-like"/>
    <property type="match status" value="1"/>
</dbReference>
<protein>
    <submittedName>
        <fullName evidence="2">CarD family transcriptional regulator</fullName>
    </submittedName>
</protein>
<dbReference type="InterPro" id="IPR042215">
    <property type="entry name" value="CarD-like_C"/>
</dbReference>
<dbReference type="STRING" id="1033734.GCA_000285535_02610"/>
<reference evidence="2 3" key="1">
    <citation type="journal article" date="2019" name="Indoor Air">
        <title>Impacts of indoor surface finishes on bacterial viability.</title>
        <authorList>
            <person name="Hu J."/>
            <person name="Maamar S.B."/>
            <person name="Glawe A.J."/>
            <person name="Gottel N."/>
            <person name="Gilbert J.A."/>
            <person name="Hartmann E.M."/>
        </authorList>
    </citation>
    <scope>NUCLEOTIDE SEQUENCE [LARGE SCALE GENOMIC DNA]</scope>
    <source>
        <strain evidence="2 3">AF060A6</strain>
    </source>
</reference>
<dbReference type="Gene3D" id="2.40.10.170">
    <property type="match status" value="1"/>
</dbReference>